<accession>A0A3L6SED2</accession>
<comment type="caution">
    <text evidence="2">The sequence shown here is derived from an EMBL/GenBank/DDBJ whole genome shotgun (WGS) entry which is preliminary data.</text>
</comment>
<dbReference type="AlphaFoldDB" id="A0A3L6SED2"/>
<dbReference type="InterPro" id="IPR040404">
    <property type="entry name" value="Phylloplanin-like"/>
</dbReference>
<keyword evidence="1" id="KW-0732">Signal</keyword>
<protein>
    <submittedName>
        <fullName evidence="2">Uncharacterized protein</fullName>
    </submittedName>
</protein>
<evidence type="ECO:0000313" key="3">
    <source>
        <dbReference type="Proteomes" id="UP000275267"/>
    </source>
</evidence>
<dbReference type="EMBL" id="PQIB02000005">
    <property type="protein sequence ID" value="RLN19371.1"/>
    <property type="molecule type" value="Genomic_DNA"/>
</dbReference>
<dbReference type="OrthoDB" id="905355at2759"/>
<dbReference type="PANTHER" id="PTHR34458">
    <property type="entry name" value="POLLEN OLE E 1 ALLERGEN AND EXTENSIN FAMILY PROTEIN-RELATED"/>
    <property type="match status" value="1"/>
</dbReference>
<name>A0A3L6SED2_PANMI</name>
<evidence type="ECO:0000256" key="1">
    <source>
        <dbReference type="SAM" id="SignalP"/>
    </source>
</evidence>
<proteinExistence type="predicted"/>
<dbReference type="Proteomes" id="UP000275267">
    <property type="component" value="Unassembled WGS sequence"/>
</dbReference>
<reference evidence="3" key="1">
    <citation type="journal article" date="2019" name="Nat. Commun.">
        <title>The genome of broomcorn millet.</title>
        <authorList>
            <person name="Zou C."/>
            <person name="Miki D."/>
            <person name="Li D."/>
            <person name="Tang Q."/>
            <person name="Xiao L."/>
            <person name="Rajput S."/>
            <person name="Deng P."/>
            <person name="Jia W."/>
            <person name="Huang R."/>
            <person name="Zhang M."/>
            <person name="Sun Y."/>
            <person name="Hu J."/>
            <person name="Fu X."/>
            <person name="Schnable P.S."/>
            <person name="Li F."/>
            <person name="Zhang H."/>
            <person name="Feng B."/>
            <person name="Zhu X."/>
            <person name="Liu R."/>
            <person name="Schnable J.C."/>
            <person name="Zhu J.-K."/>
            <person name="Zhang H."/>
        </authorList>
    </citation>
    <scope>NUCLEOTIDE SEQUENCE [LARGE SCALE GENOMIC DNA]</scope>
</reference>
<feature type="chain" id="PRO_5018239267" evidence="1">
    <location>
        <begin position="19"/>
        <end position="115"/>
    </location>
</feature>
<gene>
    <name evidence="2" type="ORF">C2845_PM02G26580</name>
</gene>
<organism evidence="2 3">
    <name type="scientific">Panicum miliaceum</name>
    <name type="common">Proso millet</name>
    <name type="synonym">Broomcorn millet</name>
    <dbReference type="NCBI Taxonomy" id="4540"/>
    <lineage>
        <taxon>Eukaryota</taxon>
        <taxon>Viridiplantae</taxon>
        <taxon>Streptophyta</taxon>
        <taxon>Embryophyta</taxon>
        <taxon>Tracheophyta</taxon>
        <taxon>Spermatophyta</taxon>
        <taxon>Magnoliopsida</taxon>
        <taxon>Liliopsida</taxon>
        <taxon>Poales</taxon>
        <taxon>Poaceae</taxon>
        <taxon>PACMAD clade</taxon>
        <taxon>Panicoideae</taxon>
        <taxon>Panicodae</taxon>
        <taxon>Paniceae</taxon>
        <taxon>Panicinae</taxon>
        <taxon>Panicum</taxon>
        <taxon>Panicum sect. Panicum</taxon>
    </lineage>
</organism>
<dbReference type="PANTHER" id="PTHR34458:SF5">
    <property type="entry name" value="POLLEN OLE E 1 ALLERGEN AND EXTENSIN FAMILY PROTEIN"/>
    <property type="match status" value="1"/>
</dbReference>
<feature type="signal peptide" evidence="1">
    <location>
        <begin position="1"/>
        <end position="18"/>
    </location>
</feature>
<evidence type="ECO:0000313" key="2">
    <source>
        <dbReference type="EMBL" id="RLN19371.1"/>
    </source>
</evidence>
<keyword evidence="3" id="KW-1185">Reference proteome</keyword>
<sequence length="115" mass="11117">MAPKSLVLLVAAVGQVRGVLPPSLAGPVPSVTGGNPIGVVSGVVPCSNGSNINPAGCSGHPPLLSGQCRVVVATPLVACNVSLAGVSGTLTAPLQLLNSTTGGVIRFLPGVFSIA</sequence>